<evidence type="ECO:0000259" key="5">
    <source>
        <dbReference type="Pfam" id="PF00294"/>
    </source>
</evidence>
<gene>
    <name evidence="6" type="primary">scrK</name>
    <name evidence="6" type="ORF">CaldiYA01_21330</name>
</gene>
<dbReference type="InterPro" id="IPR011611">
    <property type="entry name" value="PfkB_dom"/>
</dbReference>
<dbReference type="PROSITE" id="PS00583">
    <property type="entry name" value="PFKB_KINASES_1"/>
    <property type="match status" value="1"/>
</dbReference>
<accession>A0ABM7NPV0</accession>
<evidence type="ECO:0000313" key="7">
    <source>
        <dbReference type="Proteomes" id="UP000663623"/>
    </source>
</evidence>
<dbReference type="PRINTS" id="PR00990">
    <property type="entry name" value="RIBOKINASE"/>
</dbReference>
<feature type="domain" description="Carbohydrate kinase PfkB" evidence="5">
    <location>
        <begin position="1"/>
        <end position="311"/>
    </location>
</feature>
<comment type="similarity">
    <text evidence="1 4">Belongs to the carbohydrate kinase PfkB family.</text>
</comment>
<name>A0ABM7NPV0_9FIRM</name>
<protein>
    <submittedName>
        <fullName evidence="6">Fructokinase</fullName>
    </submittedName>
</protein>
<proteinExistence type="inferred from homology"/>
<dbReference type="Pfam" id="PF00294">
    <property type="entry name" value="PfkB"/>
    <property type="match status" value="1"/>
</dbReference>
<evidence type="ECO:0000313" key="6">
    <source>
        <dbReference type="EMBL" id="BCS82173.1"/>
    </source>
</evidence>
<evidence type="ECO:0000256" key="2">
    <source>
        <dbReference type="ARBA" id="ARBA00022679"/>
    </source>
</evidence>
<dbReference type="PROSITE" id="PS00584">
    <property type="entry name" value="PFKB_KINASES_2"/>
    <property type="match status" value="1"/>
</dbReference>
<dbReference type="InterPro" id="IPR002139">
    <property type="entry name" value="Ribo/fructo_kinase"/>
</dbReference>
<dbReference type="SUPFAM" id="SSF53613">
    <property type="entry name" value="Ribokinase-like"/>
    <property type="match status" value="1"/>
</dbReference>
<keyword evidence="2 4" id="KW-0808">Transferase</keyword>
<dbReference type="Gene3D" id="3.40.1190.20">
    <property type="match status" value="1"/>
</dbReference>
<sequence>MKRVYTIGEILIDFVSDEINTHLKNVGTFRKTPGGAPANVAATVAKLGGESILITKIGIDPFGDYLLETLQNAGVNIDYIQKTNLANTGIVFVSLKDNGEREFFFYNRIRADLLLDKDEIDPSWFKKGDILHFCSVDLVDAPVRYAHLKAIESIKQAKGFVSFDPNVRLQLWNNKKEYKETILMFLKYADILKISEDEVEFITNIKDIQRAAQWILTTFDNLKILIITRGQNGCLAYFNSKQIEVEGYKVKAIDTTGAGDSFIGAFLYMLSKEELNITEMTESQIREYLKFSNAVAALTTMKKGAISALPSLENVNRFISFGVYE</sequence>
<dbReference type="InterPro" id="IPR050306">
    <property type="entry name" value="PfkB_Carbo_kinase"/>
</dbReference>
<dbReference type="EMBL" id="AP024480">
    <property type="protein sequence ID" value="BCS82173.1"/>
    <property type="molecule type" value="Genomic_DNA"/>
</dbReference>
<evidence type="ECO:0000256" key="4">
    <source>
        <dbReference type="RuleBase" id="RU003704"/>
    </source>
</evidence>
<dbReference type="CDD" id="cd01167">
    <property type="entry name" value="bac_FRK"/>
    <property type="match status" value="1"/>
</dbReference>
<dbReference type="PANTHER" id="PTHR43085">
    <property type="entry name" value="HEXOKINASE FAMILY MEMBER"/>
    <property type="match status" value="1"/>
</dbReference>
<keyword evidence="3 4" id="KW-0418">Kinase</keyword>
<dbReference type="InterPro" id="IPR002173">
    <property type="entry name" value="Carboh/pur_kinase_PfkB_CS"/>
</dbReference>
<dbReference type="RefSeq" id="WP_207179556.1">
    <property type="nucleotide sequence ID" value="NZ_AP024480.1"/>
</dbReference>
<evidence type="ECO:0000256" key="1">
    <source>
        <dbReference type="ARBA" id="ARBA00010688"/>
    </source>
</evidence>
<dbReference type="Proteomes" id="UP000663623">
    <property type="component" value="Chromosome"/>
</dbReference>
<dbReference type="InterPro" id="IPR029056">
    <property type="entry name" value="Ribokinase-like"/>
</dbReference>
<keyword evidence="7" id="KW-1185">Reference proteome</keyword>
<organism evidence="6 7">
    <name type="scientific">Caldicellulosiruptor diazotrophicus</name>
    <dbReference type="NCBI Taxonomy" id="2806205"/>
    <lineage>
        <taxon>Bacteria</taxon>
        <taxon>Bacillati</taxon>
        <taxon>Bacillota</taxon>
        <taxon>Bacillota incertae sedis</taxon>
        <taxon>Caldicellulosiruptorales</taxon>
        <taxon>Caldicellulosiruptoraceae</taxon>
        <taxon>Caldicellulosiruptor</taxon>
    </lineage>
</organism>
<reference evidence="6 7" key="1">
    <citation type="submission" date="2021-02" db="EMBL/GenBank/DDBJ databases">
        <title>Nitrogen-fixing ability and nitrogen fixation related genes of thermophilic fermentative bacteria in the genus Caldicellulosiruptor.</title>
        <authorList>
            <person name="Chen Y."/>
            <person name="Nishihara A."/>
            <person name="Haruta S."/>
        </authorList>
    </citation>
    <scope>NUCLEOTIDE SEQUENCE [LARGE SCALE GENOMIC DNA]</scope>
    <source>
        <strain evidence="6 7">YA01</strain>
    </source>
</reference>
<evidence type="ECO:0000256" key="3">
    <source>
        <dbReference type="ARBA" id="ARBA00022777"/>
    </source>
</evidence>
<dbReference type="PANTHER" id="PTHR43085:SF54">
    <property type="entry name" value="PUTATIVE-RELATED"/>
    <property type="match status" value="1"/>
</dbReference>